<dbReference type="SMART" id="SM00089">
    <property type="entry name" value="PKD"/>
    <property type="match status" value="1"/>
</dbReference>
<name>A0A177LZZ6_METMH</name>
<reference evidence="3" key="1">
    <citation type="submission" date="2016-03" db="EMBL/GenBank/DDBJ databases">
        <authorList>
            <person name="Heylen K."/>
            <person name="De Vos P."/>
            <person name="Vekeman B."/>
        </authorList>
    </citation>
    <scope>NUCLEOTIDE SEQUENCE [LARGE SCALE GENOMIC DNA]</scope>
    <source>
        <strain evidence="3">R-45363</strain>
    </source>
</reference>
<dbReference type="Gene3D" id="2.60.40.10">
    <property type="entry name" value="Immunoglobulins"/>
    <property type="match status" value="1"/>
</dbReference>
<dbReference type="AlphaFoldDB" id="A0A177LZZ6"/>
<evidence type="ECO:0000313" key="2">
    <source>
        <dbReference type="EMBL" id="OAH99036.1"/>
    </source>
</evidence>
<comment type="caution">
    <text evidence="2">The sequence shown here is derived from an EMBL/GenBank/DDBJ whole genome shotgun (WGS) entry which is preliminary data.</text>
</comment>
<dbReference type="RefSeq" id="WP_064010061.1">
    <property type="nucleotide sequence ID" value="NZ_LUUG01000105.1"/>
</dbReference>
<feature type="domain" description="PKD" evidence="1">
    <location>
        <begin position="565"/>
        <end position="654"/>
    </location>
</feature>
<dbReference type="InterPro" id="IPR022409">
    <property type="entry name" value="PKD/Chitinase_dom"/>
</dbReference>
<accession>A0A177LZZ6</accession>
<evidence type="ECO:0000259" key="1">
    <source>
        <dbReference type="PROSITE" id="PS50093"/>
    </source>
</evidence>
<dbReference type="CDD" id="cd00146">
    <property type="entry name" value="PKD"/>
    <property type="match status" value="1"/>
</dbReference>
<dbReference type="EMBL" id="LUUG01000105">
    <property type="protein sequence ID" value="OAH99036.1"/>
    <property type="molecule type" value="Genomic_DNA"/>
</dbReference>
<protein>
    <submittedName>
        <fullName evidence="2">PKD domain-containing protein</fullName>
    </submittedName>
</protein>
<dbReference type="Gene3D" id="2.60.120.380">
    <property type="match status" value="1"/>
</dbReference>
<dbReference type="InterPro" id="IPR035986">
    <property type="entry name" value="PKD_dom_sf"/>
</dbReference>
<sequence>MNKQTFIASAVFTTLVGCATPPIEQKATIENDLSTELPASAAGISSEPLYFASQQEAEGALVGYNYGLTLLADGRVQAFVSGLNGSGMENPFDVVRAKSQSSSAKIADLADAETEMAFPHVTLTEKKNGQAAIDALGDKLGDVAKTYDMSSERLEDILRTDSSAWIDESGRLLYIDEHTNVTQGQGEQETATVTSAGGTVAGATTSDPFALHSKPGSNRVIYLDFNGHVATNTAWSTTALNAQAYDIDSNPSAFSSTELNNIREIWQRVAEDYAPFDVDVTTQEPVLDALRRTSTSDVQYGTRVVITRSMPQLCNQTCGGVAYVNVFSYYSATYPERYRPAWVFFDKLGNGYPKYVAEAVSHEVGHNLNLNHDGNASTGYYAGHGSGATGWAPVMGVGYYKPVAQWSKGEYSGANNLQDDLAVINAAGAPVRPDDFPDTTGSAAPLAGSAGAVSQNGIIERATDADIFVFSTGGGSAQFNVTPDAIAPNLDVLLKLIDVQGNTVAQANPVDSLAASLNVSLNAGKYFLKIEGVGKGDLITGYSDYGSLGQYQITGNYPIMAAIPPAAVITALPTVGDAPLNVTLNGSGSSARNGSISSYAWNFGDGSAATSGASVSHIYNTPGAYTATLTVTDSSGLKTSTTQSIKAAQSVVAMNMKVASTVMTRKLLSGGKSQCVANIAVKSGTASVIGAGIYGTWSGSVASGTTKTNVTGASYSITGTKGSAALSSALLPKNSKGTCAFTVTKVVKNGYLYDGSGAISRSLSW</sequence>
<proteinExistence type="predicted"/>
<dbReference type="SUPFAM" id="SSF49299">
    <property type="entry name" value="PKD domain"/>
    <property type="match status" value="1"/>
</dbReference>
<dbReference type="InterPro" id="IPR013783">
    <property type="entry name" value="Ig-like_fold"/>
</dbReference>
<dbReference type="Pfam" id="PF18911">
    <property type="entry name" value="PKD_4"/>
    <property type="match status" value="1"/>
</dbReference>
<dbReference type="OrthoDB" id="220114at2"/>
<organism evidence="2 3">
    <name type="scientific">Methylomonas methanica</name>
    <dbReference type="NCBI Taxonomy" id="421"/>
    <lineage>
        <taxon>Bacteria</taxon>
        <taxon>Pseudomonadati</taxon>
        <taxon>Pseudomonadota</taxon>
        <taxon>Gammaproteobacteria</taxon>
        <taxon>Methylococcales</taxon>
        <taxon>Methylococcaceae</taxon>
        <taxon>Methylomonas</taxon>
    </lineage>
</organism>
<dbReference type="PROSITE" id="PS50093">
    <property type="entry name" value="PKD"/>
    <property type="match status" value="1"/>
</dbReference>
<evidence type="ECO:0000313" key="3">
    <source>
        <dbReference type="Proteomes" id="UP000078090"/>
    </source>
</evidence>
<dbReference type="PROSITE" id="PS51257">
    <property type="entry name" value="PROKAR_LIPOPROTEIN"/>
    <property type="match status" value="1"/>
</dbReference>
<dbReference type="Proteomes" id="UP000078090">
    <property type="component" value="Unassembled WGS sequence"/>
</dbReference>
<dbReference type="InterPro" id="IPR000601">
    <property type="entry name" value="PKD_dom"/>
</dbReference>
<gene>
    <name evidence="2" type="ORF">A1332_03860</name>
</gene>
<dbReference type="SUPFAM" id="SSF55486">
    <property type="entry name" value="Metalloproteases ('zincins'), catalytic domain"/>
    <property type="match status" value="1"/>
</dbReference>